<evidence type="ECO:0000313" key="5">
    <source>
        <dbReference type="Proteomes" id="UP000252415"/>
    </source>
</evidence>
<comment type="caution">
    <text evidence="4">The sequence shown here is derived from an EMBL/GenBank/DDBJ whole genome shotgun (WGS) entry which is preliminary data.</text>
</comment>
<dbReference type="GO" id="GO:0004560">
    <property type="term" value="F:alpha-L-fucosidase activity"/>
    <property type="evidence" value="ECO:0007669"/>
    <property type="project" value="InterPro"/>
</dbReference>
<dbReference type="Pfam" id="PF21307">
    <property type="entry name" value="Glyco_hydro_95_C"/>
    <property type="match status" value="1"/>
</dbReference>
<evidence type="ECO:0000313" key="4">
    <source>
        <dbReference type="EMBL" id="RCW42474.1"/>
    </source>
</evidence>
<dbReference type="SUPFAM" id="SSF48208">
    <property type="entry name" value="Six-hairpin glycosidases"/>
    <property type="match status" value="1"/>
</dbReference>
<accession>A0A368VLU1</accession>
<dbReference type="RefSeq" id="WP_342773301.1">
    <property type="nucleotide sequence ID" value="NZ_QPJD01000016.1"/>
</dbReference>
<dbReference type="Gene3D" id="2.70.98.50">
    <property type="entry name" value="putative glycoside hydrolase family protein from bacillus halodurans"/>
    <property type="match status" value="1"/>
</dbReference>
<dbReference type="Pfam" id="PF22124">
    <property type="entry name" value="Glyco_hydro_95_cat"/>
    <property type="match status" value="1"/>
</dbReference>
<name>A0A368VLU1_9BACL</name>
<keyword evidence="5" id="KW-1185">Reference proteome</keyword>
<dbReference type="Proteomes" id="UP000252415">
    <property type="component" value="Unassembled WGS sequence"/>
</dbReference>
<feature type="domain" description="Glycosyl hydrolase family 95 N-terminal" evidence="1">
    <location>
        <begin position="13"/>
        <end position="263"/>
    </location>
</feature>
<dbReference type="InterPro" id="IPR027414">
    <property type="entry name" value="GH95_N_dom"/>
</dbReference>
<gene>
    <name evidence="4" type="ORF">DFP97_11636</name>
</gene>
<dbReference type="PANTHER" id="PTHR31084">
    <property type="entry name" value="ALPHA-L-FUCOSIDASE 2"/>
    <property type="match status" value="1"/>
</dbReference>
<dbReference type="InterPro" id="IPR013780">
    <property type="entry name" value="Glyco_hydro_b"/>
</dbReference>
<dbReference type="InterPro" id="IPR054363">
    <property type="entry name" value="GH95_cat"/>
</dbReference>
<reference evidence="4 5" key="1">
    <citation type="submission" date="2018-07" db="EMBL/GenBank/DDBJ databases">
        <title>Genomic Encyclopedia of Type Strains, Phase III (KMG-III): the genomes of soil and plant-associated and newly described type strains.</title>
        <authorList>
            <person name="Whitman W."/>
        </authorList>
    </citation>
    <scope>NUCLEOTIDE SEQUENCE [LARGE SCALE GENOMIC DNA]</scope>
    <source>
        <strain evidence="4 5">CECT 7506</strain>
    </source>
</reference>
<feature type="domain" description="Glycosyl hydrolase family 95 catalytic" evidence="3">
    <location>
        <begin position="291"/>
        <end position="695"/>
    </location>
</feature>
<dbReference type="InterPro" id="IPR049053">
    <property type="entry name" value="AFCA-like_C"/>
</dbReference>
<dbReference type="GO" id="GO:0005975">
    <property type="term" value="P:carbohydrate metabolic process"/>
    <property type="evidence" value="ECO:0007669"/>
    <property type="project" value="InterPro"/>
</dbReference>
<sequence>MEHSKPIQSPMRLWYRQPAVEWTEALPLGNGRLGAMVFGRPDEELFQLNEDTLWSFQPRDTVNYGAAAYLARARQAIANGAYMQAQEIIERHMHGPRTEAYQPLGDLKLKLGDGSGSVEAYERQLDLDTAVSSVTYVRDGVRYTQESFISAADQVLAIRLSADRPGSIDVTASLETPHSAAVSLEADRGILTMNGNGPTHPEPESVPGAFEKLIYEEHKGVRFEVQLLAVIEGGSKESGNHAELRAANADAVTFLLAAATSFNGFDKNPESEGKDPADQVRIALTAAAGFSYDELKRRHLKDYLQLYNRVKLHLGESDADRLPTDERLVRVQQGESDPGLSALYFQYGRYLLIACSRPGTQAANLQGIWNKDIDPPWRSNYTVNINTEMNYWLAETCNLEECHEPLFDLLEGLSVSGRKTAEIHYGCRGWTAHHNVDLWRMSTPAAGSASWAFWPMGGAWLCRHLWERYLFEGDAEFLAAKAYPIMREAALFCLDWLIEDSEGHLVTSPSTSPENMFLDAEGRACAVSMGTTMDTAIIRELFTNCIEASALLNADAELRREWEAALARLLPYRIGRHGQLLEWFREFEEHEPGHRHISHLYGFYPGEQIDLHRDPELTAAVRTSLERRLQYGGGHTGWSCAWIINVWARLADAENAYRYVQTLFAKSSYPNLFDAHPPFQIDGNFGGAAGIAEMLLQSHGGEIRLLPALPAAWPTGFVSGLRARGGFEIDMAWKDGHLAEAELRATRDALCSMRVPSAIRVKRADGSVLAQSDGASVVRFQTVAGETYYIRAV</sequence>
<evidence type="ECO:0000259" key="1">
    <source>
        <dbReference type="Pfam" id="PF14498"/>
    </source>
</evidence>
<dbReference type="Gene3D" id="1.50.10.10">
    <property type="match status" value="1"/>
</dbReference>
<dbReference type="FunFam" id="1.50.10.10:FF:000028">
    <property type="entry name" value="Alpha-L-fucosidase 2"/>
    <property type="match status" value="1"/>
</dbReference>
<dbReference type="AlphaFoldDB" id="A0A368VLU1"/>
<organism evidence="4 5">
    <name type="scientific">Paenibacillus prosopidis</name>
    <dbReference type="NCBI Taxonomy" id="630520"/>
    <lineage>
        <taxon>Bacteria</taxon>
        <taxon>Bacillati</taxon>
        <taxon>Bacillota</taxon>
        <taxon>Bacilli</taxon>
        <taxon>Bacillales</taxon>
        <taxon>Paenibacillaceae</taxon>
        <taxon>Paenibacillus</taxon>
    </lineage>
</organism>
<feature type="domain" description="Alpha fucosidase A-like C-terminal" evidence="2">
    <location>
        <begin position="697"/>
        <end position="790"/>
    </location>
</feature>
<evidence type="ECO:0000259" key="2">
    <source>
        <dbReference type="Pfam" id="PF21307"/>
    </source>
</evidence>
<proteinExistence type="predicted"/>
<dbReference type="PANTHER" id="PTHR31084:SF0">
    <property type="entry name" value="ALPHA-L-FUCOSIDASE 2"/>
    <property type="match status" value="1"/>
</dbReference>
<dbReference type="Gene3D" id="2.60.40.1180">
    <property type="entry name" value="Golgi alpha-mannosidase II"/>
    <property type="match status" value="1"/>
</dbReference>
<protein>
    <submittedName>
        <fullName evidence="4">Alpha-L-fucosidase 2</fullName>
    </submittedName>
</protein>
<dbReference type="InterPro" id="IPR016518">
    <property type="entry name" value="Alpha-L-fucosidase"/>
</dbReference>
<evidence type="ECO:0000259" key="3">
    <source>
        <dbReference type="Pfam" id="PF22124"/>
    </source>
</evidence>
<dbReference type="InterPro" id="IPR012341">
    <property type="entry name" value="6hp_glycosidase-like_sf"/>
</dbReference>
<dbReference type="PIRSF" id="PIRSF007663">
    <property type="entry name" value="UCP007663"/>
    <property type="match status" value="1"/>
</dbReference>
<dbReference type="InterPro" id="IPR008928">
    <property type="entry name" value="6-hairpin_glycosidase_sf"/>
</dbReference>
<dbReference type="EMBL" id="QPJD01000016">
    <property type="protein sequence ID" value="RCW42474.1"/>
    <property type="molecule type" value="Genomic_DNA"/>
</dbReference>
<dbReference type="Pfam" id="PF14498">
    <property type="entry name" value="Glyco_hyd_65N_2"/>
    <property type="match status" value="1"/>
</dbReference>